<feature type="region of interest" description="Disordered" evidence="1">
    <location>
        <begin position="50"/>
        <end position="70"/>
    </location>
</feature>
<keyword evidence="2" id="KW-0732">Signal</keyword>
<evidence type="ECO:0000313" key="3">
    <source>
        <dbReference type="EMBL" id="CAG9323374.1"/>
    </source>
</evidence>
<keyword evidence="4" id="KW-1185">Reference proteome</keyword>
<dbReference type="Proteomes" id="UP001162131">
    <property type="component" value="Unassembled WGS sequence"/>
</dbReference>
<dbReference type="EMBL" id="CAJZBQ010000033">
    <property type="protein sequence ID" value="CAG9323374.1"/>
    <property type="molecule type" value="Genomic_DNA"/>
</dbReference>
<accession>A0AAU9JG77</accession>
<evidence type="ECO:0000256" key="1">
    <source>
        <dbReference type="SAM" id="MobiDB-lite"/>
    </source>
</evidence>
<feature type="signal peptide" evidence="2">
    <location>
        <begin position="1"/>
        <end position="16"/>
    </location>
</feature>
<proteinExistence type="predicted"/>
<sequence>MAFKILFIAGLLLALSINVENNEKLAILEEIKIDFPTFLASTTELTSTTSLFHGQSNQNSSGGPADEADS</sequence>
<name>A0AAU9JG77_9CILI</name>
<evidence type="ECO:0000256" key="2">
    <source>
        <dbReference type="SAM" id="SignalP"/>
    </source>
</evidence>
<protein>
    <submittedName>
        <fullName evidence="3">Uncharacterized protein</fullName>
    </submittedName>
</protein>
<dbReference type="AlphaFoldDB" id="A0AAU9JG77"/>
<reference evidence="3" key="1">
    <citation type="submission" date="2021-09" db="EMBL/GenBank/DDBJ databases">
        <authorList>
            <consortium name="AG Swart"/>
            <person name="Singh M."/>
            <person name="Singh A."/>
            <person name="Seah K."/>
            <person name="Emmerich C."/>
        </authorList>
    </citation>
    <scope>NUCLEOTIDE SEQUENCE</scope>
    <source>
        <strain evidence="3">ATCC30299</strain>
    </source>
</reference>
<gene>
    <name evidence="3" type="ORF">BSTOLATCC_MIC33273</name>
</gene>
<feature type="chain" id="PRO_5043482411" evidence="2">
    <location>
        <begin position="17"/>
        <end position="70"/>
    </location>
</feature>
<feature type="compositionally biased region" description="Polar residues" evidence="1">
    <location>
        <begin position="52"/>
        <end position="62"/>
    </location>
</feature>
<comment type="caution">
    <text evidence="3">The sequence shown here is derived from an EMBL/GenBank/DDBJ whole genome shotgun (WGS) entry which is preliminary data.</text>
</comment>
<evidence type="ECO:0000313" key="4">
    <source>
        <dbReference type="Proteomes" id="UP001162131"/>
    </source>
</evidence>
<organism evidence="3 4">
    <name type="scientific">Blepharisma stoltei</name>
    <dbReference type="NCBI Taxonomy" id="1481888"/>
    <lineage>
        <taxon>Eukaryota</taxon>
        <taxon>Sar</taxon>
        <taxon>Alveolata</taxon>
        <taxon>Ciliophora</taxon>
        <taxon>Postciliodesmatophora</taxon>
        <taxon>Heterotrichea</taxon>
        <taxon>Heterotrichida</taxon>
        <taxon>Blepharismidae</taxon>
        <taxon>Blepharisma</taxon>
    </lineage>
</organism>